<keyword evidence="3" id="KW-0732">Signal</keyword>
<dbReference type="PANTHER" id="PTHR44216">
    <property type="entry name" value="PROTEIN O-MANNOSYL-TRANSFERASE TMTC2"/>
    <property type="match status" value="1"/>
</dbReference>
<evidence type="ECO:0000313" key="4">
    <source>
        <dbReference type="EMBL" id="MCG2587627.1"/>
    </source>
</evidence>
<accession>A0ABS9K9U2</accession>
<name>A0ABS9K9U2_9BACT</name>
<reference evidence="4" key="2">
    <citation type="submission" date="2024-05" db="EMBL/GenBank/DDBJ databases">
        <title>Rhodohalobacter halophilus gen. nov., sp. nov., a moderately halophilic member of the family Balneolaceae.</title>
        <authorList>
            <person name="Xia J."/>
        </authorList>
    </citation>
    <scope>NUCLEOTIDE SEQUENCE</scope>
    <source>
        <strain evidence="4">WB101</strain>
    </source>
</reference>
<dbReference type="PROSITE" id="PS50293">
    <property type="entry name" value="TPR_REGION"/>
    <property type="match status" value="1"/>
</dbReference>
<feature type="repeat" description="TPR" evidence="1">
    <location>
        <begin position="89"/>
        <end position="122"/>
    </location>
</feature>
<gene>
    <name evidence="4" type="ORF">L6773_03550</name>
</gene>
<feature type="repeat" description="TPR" evidence="1">
    <location>
        <begin position="18"/>
        <end position="51"/>
    </location>
</feature>
<evidence type="ECO:0000256" key="3">
    <source>
        <dbReference type="SAM" id="SignalP"/>
    </source>
</evidence>
<dbReference type="Gene3D" id="1.25.40.10">
    <property type="entry name" value="Tetratricopeptide repeat domain"/>
    <property type="match status" value="1"/>
</dbReference>
<feature type="region of interest" description="Disordered" evidence="2">
    <location>
        <begin position="133"/>
        <end position="243"/>
    </location>
</feature>
<dbReference type="InterPro" id="IPR011990">
    <property type="entry name" value="TPR-like_helical_dom_sf"/>
</dbReference>
<keyword evidence="1" id="KW-0802">TPR repeat</keyword>
<feature type="repeat" description="TPR" evidence="1">
    <location>
        <begin position="52"/>
        <end position="85"/>
    </location>
</feature>
<evidence type="ECO:0000313" key="5">
    <source>
        <dbReference type="Proteomes" id="UP001165366"/>
    </source>
</evidence>
<evidence type="ECO:0000256" key="2">
    <source>
        <dbReference type="SAM" id="MobiDB-lite"/>
    </source>
</evidence>
<dbReference type="SMART" id="SM00028">
    <property type="entry name" value="TPR"/>
    <property type="match status" value="3"/>
</dbReference>
<proteinExistence type="predicted"/>
<feature type="signal peptide" evidence="3">
    <location>
        <begin position="1"/>
        <end position="21"/>
    </location>
</feature>
<feature type="compositionally biased region" description="Low complexity" evidence="2">
    <location>
        <begin position="136"/>
        <end position="188"/>
    </location>
</feature>
<evidence type="ECO:0000256" key="1">
    <source>
        <dbReference type="PROSITE-ProRule" id="PRU00339"/>
    </source>
</evidence>
<feature type="chain" id="PRO_5046309343" evidence="3">
    <location>
        <begin position="22"/>
        <end position="243"/>
    </location>
</feature>
<keyword evidence="5" id="KW-1185">Reference proteome</keyword>
<dbReference type="PROSITE" id="PS50005">
    <property type="entry name" value="TPR"/>
    <property type="match status" value="3"/>
</dbReference>
<dbReference type="InterPro" id="IPR019734">
    <property type="entry name" value="TPR_rpt"/>
</dbReference>
<dbReference type="InterPro" id="IPR052384">
    <property type="entry name" value="TMTC_O-mannosyltransferase"/>
</dbReference>
<organism evidence="4 5">
    <name type="scientific">Rhodohalobacter sulfatireducens</name>
    <dbReference type="NCBI Taxonomy" id="2911366"/>
    <lineage>
        <taxon>Bacteria</taxon>
        <taxon>Pseudomonadati</taxon>
        <taxon>Balneolota</taxon>
        <taxon>Balneolia</taxon>
        <taxon>Balneolales</taxon>
        <taxon>Balneolaceae</taxon>
        <taxon>Rhodohalobacter</taxon>
    </lineage>
</organism>
<feature type="compositionally biased region" description="Basic and acidic residues" evidence="2">
    <location>
        <begin position="218"/>
        <end position="243"/>
    </location>
</feature>
<reference evidence="4" key="1">
    <citation type="submission" date="2022-01" db="EMBL/GenBank/DDBJ databases">
        <authorList>
            <person name="Wang Y."/>
        </authorList>
    </citation>
    <scope>NUCLEOTIDE SEQUENCE</scope>
    <source>
        <strain evidence="4">WB101</strain>
    </source>
</reference>
<dbReference type="EMBL" id="JAKLWS010000003">
    <property type="protein sequence ID" value="MCG2587627.1"/>
    <property type="molecule type" value="Genomic_DNA"/>
</dbReference>
<dbReference type="Pfam" id="PF13432">
    <property type="entry name" value="TPR_16"/>
    <property type="match status" value="1"/>
</dbReference>
<sequence length="243" mass="28440">MMRTTLFLILFLFLSASSVEDARRANDAFENGNYQQAVELYQQAIEEDPENAKLYFNLASALHKVGKTEEAMQVYDRFEDLSESAEEQSYASYNQGTMLTEQNKYDEAVEYFREALKKNPNDSDARHNYELALQKQQQQEQQQQQQDQESGQNDQQQNQDQQQQDGNNNEQQDQNQNQQQPQGGQQDQEQQENEQRQPQPQPTEMTPEEAQNILDALKQLERELLENMKKESSETPTTNEKDW</sequence>
<dbReference type="Pfam" id="PF00515">
    <property type="entry name" value="TPR_1"/>
    <property type="match status" value="1"/>
</dbReference>
<comment type="caution">
    <text evidence="4">The sequence shown here is derived from an EMBL/GenBank/DDBJ whole genome shotgun (WGS) entry which is preliminary data.</text>
</comment>
<dbReference type="Proteomes" id="UP001165366">
    <property type="component" value="Unassembled WGS sequence"/>
</dbReference>
<dbReference type="RefSeq" id="WP_237852470.1">
    <property type="nucleotide sequence ID" value="NZ_JAKLWS010000003.1"/>
</dbReference>
<protein>
    <submittedName>
        <fullName evidence="4">Tetratricopeptide repeat protein</fullName>
    </submittedName>
</protein>
<dbReference type="PANTHER" id="PTHR44216:SF3">
    <property type="entry name" value="PROTEIN O-MANNOSYL-TRANSFERASE TMTC2"/>
    <property type="match status" value="1"/>
</dbReference>
<dbReference type="SUPFAM" id="SSF48452">
    <property type="entry name" value="TPR-like"/>
    <property type="match status" value="1"/>
</dbReference>